<dbReference type="InterPro" id="IPR059179">
    <property type="entry name" value="MLKL-like_MCAfunc"/>
</dbReference>
<dbReference type="EMBL" id="JACAZI010000011">
    <property type="protein sequence ID" value="KAF7348945.1"/>
    <property type="molecule type" value="Genomic_DNA"/>
</dbReference>
<proteinExistence type="predicted"/>
<dbReference type="CDD" id="cd21037">
    <property type="entry name" value="MLKL_NTD"/>
    <property type="match status" value="1"/>
</dbReference>
<dbReference type="AlphaFoldDB" id="A0A8H6XVG7"/>
<dbReference type="GO" id="GO:0007166">
    <property type="term" value="P:cell surface receptor signaling pathway"/>
    <property type="evidence" value="ECO:0007669"/>
    <property type="project" value="InterPro"/>
</dbReference>
<sequence length="432" mass="47804">MASRTTAAQIRLKNIATCLTVAMNTVKLLAEGIDGPFLWAISNTILSLLENIQTAKHCKNTCIELMEQINELLNAIIIAYIRSETAGELPPHTLKQVGIFTETLHKVHAFVEAQQNDSKIKKDSNFFQIGTGIIMNDLKKMRQDAEQRHREVLAMIATLSDTRSSERTSTVSRVVYSGSHNSSSSISMLPPEPKIFHGRERELSDILNLFQERTPRIAILGAGGMGKTSLAKAVVHHQEINARYHENRFFVACDSSASKVELAALIGSHLGLKPSKDLTQAVVQHFTGGPPSLLILDNLEILWAPLESRADIEEFLSLLTDVEHLALIITMRGGERPAKVRWTRPLLIPLQALDQESAHQTFIDIADNMHDPAEVDKVLLLTDNMPLAINLLAHLVDSLGCSHVLSRWEDEKTSLISNGFQGSNPCPIPKSF</sequence>
<dbReference type="Pfam" id="PF20703">
    <property type="entry name" value="nSTAND1"/>
    <property type="match status" value="1"/>
</dbReference>
<keyword evidence="3" id="KW-1185">Reference proteome</keyword>
<dbReference type="InterPro" id="IPR049052">
    <property type="entry name" value="nSTAND1"/>
</dbReference>
<name>A0A8H6XVG7_9AGAR</name>
<evidence type="ECO:0000313" key="3">
    <source>
        <dbReference type="Proteomes" id="UP000620124"/>
    </source>
</evidence>
<feature type="domain" description="Novel STAND NTPase 1" evidence="1">
    <location>
        <begin position="194"/>
        <end position="333"/>
    </location>
</feature>
<reference evidence="2" key="1">
    <citation type="submission" date="2020-05" db="EMBL/GenBank/DDBJ databases">
        <title>Mycena genomes resolve the evolution of fungal bioluminescence.</title>
        <authorList>
            <person name="Tsai I.J."/>
        </authorList>
    </citation>
    <scope>NUCLEOTIDE SEQUENCE</scope>
    <source>
        <strain evidence="2">CCC161011</strain>
    </source>
</reference>
<dbReference type="PANTHER" id="PTHR47691">
    <property type="entry name" value="REGULATOR-RELATED"/>
    <property type="match status" value="1"/>
</dbReference>
<protein>
    <recommendedName>
        <fullName evidence="1">Novel STAND NTPase 1 domain-containing protein</fullName>
    </recommendedName>
</protein>
<dbReference type="InterPro" id="IPR036537">
    <property type="entry name" value="Adaptor_Cbl_N_dom_sf"/>
</dbReference>
<comment type="caution">
    <text evidence="2">The sequence shown here is derived from an EMBL/GenBank/DDBJ whole genome shotgun (WGS) entry which is preliminary data.</text>
</comment>
<dbReference type="Proteomes" id="UP000620124">
    <property type="component" value="Unassembled WGS sequence"/>
</dbReference>
<organism evidence="2 3">
    <name type="scientific">Mycena venus</name>
    <dbReference type="NCBI Taxonomy" id="2733690"/>
    <lineage>
        <taxon>Eukaryota</taxon>
        <taxon>Fungi</taxon>
        <taxon>Dikarya</taxon>
        <taxon>Basidiomycota</taxon>
        <taxon>Agaricomycotina</taxon>
        <taxon>Agaricomycetes</taxon>
        <taxon>Agaricomycetidae</taxon>
        <taxon>Agaricales</taxon>
        <taxon>Marasmiineae</taxon>
        <taxon>Mycenaceae</taxon>
        <taxon>Mycena</taxon>
    </lineage>
</organism>
<evidence type="ECO:0000259" key="1">
    <source>
        <dbReference type="Pfam" id="PF20703"/>
    </source>
</evidence>
<gene>
    <name evidence="2" type="ORF">MVEN_01415100</name>
</gene>
<dbReference type="SUPFAM" id="SSF52540">
    <property type="entry name" value="P-loop containing nucleoside triphosphate hydrolases"/>
    <property type="match status" value="1"/>
</dbReference>
<dbReference type="OrthoDB" id="1534087at2759"/>
<dbReference type="PANTHER" id="PTHR47691:SF3">
    <property type="entry name" value="HTH-TYPE TRANSCRIPTIONAL REGULATOR RV0890C-RELATED"/>
    <property type="match status" value="1"/>
</dbReference>
<dbReference type="Gene3D" id="1.20.930.20">
    <property type="entry name" value="Adaptor protein Cbl, N-terminal domain"/>
    <property type="match status" value="1"/>
</dbReference>
<evidence type="ECO:0000313" key="2">
    <source>
        <dbReference type="EMBL" id="KAF7348945.1"/>
    </source>
</evidence>
<dbReference type="InterPro" id="IPR027417">
    <property type="entry name" value="P-loop_NTPase"/>
</dbReference>
<accession>A0A8H6XVG7</accession>
<dbReference type="Gene3D" id="3.40.50.300">
    <property type="entry name" value="P-loop containing nucleotide triphosphate hydrolases"/>
    <property type="match status" value="1"/>
</dbReference>